<dbReference type="OrthoDB" id="9815829at2"/>
<comment type="caution">
    <text evidence="4">The sequence shown here is derived from an EMBL/GenBank/DDBJ whole genome shotgun (WGS) entry which is preliminary data.</text>
</comment>
<dbReference type="Gene3D" id="3.90.550.10">
    <property type="entry name" value="Spore Coat Polysaccharide Biosynthesis Protein SpsA, Chain A"/>
    <property type="match status" value="1"/>
</dbReference>
<keyword evidence="2 4" id="KW-0808">Transferase</keyword>
<evidence type="ECO:0000259" key="3">
    <source>
        <dbReference type="Pfam" id="PF00535"/>
    </source>
</evidence>
<feature type="domain" description="Glycosyltransferase 2-like" evidence="3">
    <location>
        <begin position="4"/>
        <end position="166"/>
    </location>
</feature>
<dbReference type="PANTHER" id="PTHR22916:SF51">
    <property type="entry name" value="GLYCOSYLTRANSFERASE EPSH-RELATED"/>
    <property type="match status" value="1"/>
</dbReference>
<evidence type="ECO:0000256" key="2">
    <source>
        <dbReference type="ARBA" id="ARBA00022679"/>
    </source>
</evidence>
<dbReference type="GO" id="GO:0016758">
    <property type="term" value="F:hexosyltransferase activity"/>
    <property type="evidence" value="ECO:0007669"/>
    <property type="project" value="UniProtKB-ARBA"/>
</dbReference>
<evidence type="ECO:0000256" key="1">
    <source>
        <dbReference type="ARBA" id="ARBA00022676"/>
    </source>
</evidence>
<evidence type="ECO:0000313" key="5">
    <source>
        <dbReference type="Proteomes" id="UP000480425"/>
    </source>
</evidence>
<dbReference type="InterPro" id="IPR029044">
    <property type="entry name" value="Nucleotide-diphossugar_trans"/>
</dbReference>
<organism evidence="4 5">
    <name type="scientific">Segatella copri</name>
    <dbReference type="NCBI Taxonomy" id="165179"/>
    <lineage>
        <taxon>Bacteria</taxon>
        <taxon>Pseudomonadati</taxon>
        <taxon>Bacteroidota</taxon>
        <taxon>Bacteroidia</taxon>
        <taxon>Bacteroidales</taxon>
        <taxon>Prevotellaceae</taxon>
        <taxon>Segatella</taxon>
    </lineage>
</organism>
<dbReference type="PANTHER" id="PTHR22916">
    <property type="entry name" value="GLYCOSYLTRANSFERASE"/>
    <property type="match status" value="1"/>
</dbReference>
<dbReference type="CDD" id="cd00761">
    <property type="entry name" value="Glyco_tranf_GTA_type"/>
    <property type="match status" value="1"/>
</dbReference>
<dbReference type="SUPFAM" id="SSF53448">
    <property type="entry name" value="Nucleotide-diphospho-sugar transferases"/>
    <property type="match status" value="1"/>
</dbReference>
<protein>
    <submittedName>
        <fullName evidence="4">Glycosyltransferase family 2 protein</fullName>
    </submittedName>
</protein>
<dbReference type="RefSeq" id="WP_153124856.1">
    <property type="nucleotide sequence ID" value="NZ_VZCB01000082.1"/>
</dbReference>
<dbReference type="InterPro" id="IPR001173">
    <property type="entry name" value="Glyco_trans_2-like"/>
</dbReference>
<dbReference type="EMBL" id="VZCB01000082">
    <property type="protein sequence ID" value="MQN81564.1"/>
    <property type="molecule type" value="Genomic_DNA"/>
</dbReference>
<sequence>MKLSIIIPVYRTQDTLERCLESILQQSFTDYEMILVDDGSDDGCPQLCDEYARKDARIRVIHKENGGLSDARNAGIRKARGEYITFVDSDDTMVDNTLENLIQEIGKHPHVDILEYSVSERYGNRKRQSELTFTPAEYQNPLDYWFAERGYQHTYAWNKIYRRHLFDNVEFPKGRTFEDAWTTPLLIGLVSDRKDGKAFPVIRVTDIGKYVYHWNSRGITAQAKYGDLKSLYDAHIRILTSIMHRFKAHPAYLQQYGEQLQDYMAQILNIMLDLYDVSGKLEPSPPLVEYLAGIDKGIHPFKLQLLKILGYQRLCKVNHLIHQILCLGRKLRYHW</sequence>
<evidence type="ECO:0000313" key="4">
    <source>
        <dbReference type="EMBL" id="MQN81564.1"/>
    </source>
</evidence>
<keyword evidence="1" id="KW-0328">Glycosyltransferase</keyword>
<dbReference type="AlphaFoldDB" id="A0A6G1U1W6"/>
<accession>A0A6G1U1W6</accession>
<dbReference type="Proteomes" id="UP000480425">
    <property type="component" value="Unassembled WGS sequence"/>
</dbReference>
<reference evidence="4 5" key="1">
    <citation type="submission" date="2019-09" db="EMBL/GenBank/DDBJ databases">
        <title>Distinct polysaccharide growth profiles of human intestinal Prevotella copri isolates.</title>
        <authorList>
            <person name="Fehlner-Peach H."/>
            <person name="Magnabosco C."/>
            <person name="Raghavan V."/>
            <person name="Scher J.U."/>
            <person name="Tett A."/>
            <person name="Cox L.M."/>
            <person name="Gottsegen C."/>
            <person name="Watters A."/>
            <person name="Wiltshire- Gordon J.D."/>
            <person name="Segata N."/>
            <person name="Bonneau R."/>
            <person name="Littman D.R."/>
        </authorList>
    </citation>
    <scope>NUCLEOTIDE SEQUENCE [LARGE SCALE GENOMIC DNA]</scope>
    <source>
        <strain evidence="5">iA622</strain>
    </source>
</reference>
<gene>
    <name evidence="4" type="ORF">F7D73_11510</name>
</gene>
<dbReference type="Pfam" id="PF00535">
    <property type="entry name" value="Glycos_transf_2"/>
    <property type="match status" value="1"/>
</dbReference>
<proteinExistence type="predicted"/>
<name>A0A6G1U1W6_9BACT</name>